<reference evidence="1 2" key="1">
    <citation type="journal article" date="2018" name="Mol. Biol. Evol.">
        <title>Broad Genomic Sampling Reveals a Smut Pathogenic Ancestry of the Fungal Clade Ustilaginomycotina.</title>
        <authorList>
            <person name="Kijpornyongpan T."/>
            <person name="Mondo S.J."/>
            <person name="Barry K."/>
            <person name="Sandor L."/>
            <person name="Lee J."/>
            <person name="Lipzen A."/>
            <person name="Pangilinan J."/>
            <person name="LaButti K."/>
            <person name="Hainaut M."/>
            <person name="Henrissat B."/>
            <person name="Grigoriev I.V."/>
            <person name="Spatafora J.W."/>
            <person name="Aime M.C."/>
        </authorList>
    </citation>
    <scope>NUCLEOTIDE SEQUENCE [LARGE SCALE GENOMIC DNA]</scope>
    <source>
        <strain evidence="1 2">MCA 4186</strain>
    </source>
</reference>
<evidence type="ECO:0000313" key="1">
    <source>
        <dbReference type="EMBL" id="PWN94972.1"/>
    </source>
</evidence>
<dbReference type="GeneID" id="37270984"/>
<dbReference type="AlphaFoldDB" id="A0A316Z229"/>
<protein>
    <submittedName>
        <fullName evidence="1">Uncharacterized protein</fullName>
    </submittedName>
</protein>
<sequence length="62" mass="7252">MDPQRTLWNPMERPRTLQNLTEAYGTVQKVTEPHRSAWNILPGCICFHYLPSPSMSFPHRTL</sequence>
<proteinExistence type="predicted"/>
<keyword evidence="2" id="KW-1185">Reference proteome</keyword>
<organism evidence="1 2">
    <name type="scientific">Tilletiopsis washingtonensis</name>
    <dbReference type="NCBI Taxonomy" id="58919"/>
    <lineage>
        <taxon>Eukaryota</taxon>
        <taxon>Fungi</taxon>
        <taxon>Dikarya</taxon>
        <taxon>Basidiomycota</taxon>
        <taxon>Ustilaginomycotina</taxon>
        <taxon>Exobasidiomycetes</taxon>
        <taxon>Entylomatales</taxon>
        <taxon>Entylomatales incertae sedis</taxon>
        <taxon>Tilletiopsis</taxon>
    </lineage>
</organism>
<evidence type="ECO:0000313" key="2">
    <source>
        <dbReference type="Proteomes" id="UP000245946"/>
    </source>
</evidence>
<name>A0A316Z229_9BASI</name>
<accession>A0A316Z229</accession>
<dbReference type="RefSeq" id="XP_025595251.1">
    <property type="nucleotide sequence ID" value="XM_025743440.1"/>
</dbReference>
<dbReference type="EMBL" id="KZ819307">
    <property type="protein sequence ID" value="PWN94972.1"/>
    <property type="molecule type" value="Genomic_DNA"/>
</dbReference>
<gene>
    <name evidence="1" type="ORF">FA09DRAFT_332402</name>
</gene>
<dbReference type="Proteomes" id="UP000245946">
    <property type="component" value="Unassembled WGS sequence"/>
</dbReference>